<comment type="caution">
    <text evidence="1">The sequence shown here is derived from an EMBL/GenBank/DDBJ whole genome shotgun (WGS) entry which is preliminary data.</text>
</comment>
<protein>
    <recommendedName>
        <fullName evidence="3">EF-hand domain-containing protein</fullName>
    </recommendedName>
</protein>
<keyword evidence="2" id="KW-1185">Reference proteome</keyword>
<dbReference type="Proteomes" id="UP001169027">
    <property type="component" value="Unassembled WGS sequence"/>
</dbReference>
<gene>
    <name evidence="1" type="ORF">Q2T77_09500</name>
</gene>
<name>A0ABT8S584_9BURK</name>
<evidence type="ECO:0008006" key="3">
    <source>
        <dbReference type="Google" id="ProtNLM"/>
    </source>
</evidence>
<dbReference type="EMBL" id="JAUKVY010000005">
    <property type="protein sequence ID" value="MDO1532521.1"/>
    <property type="molecule type" value="Genomic_DNA"/>
</dbReference>
<evidence type="ECO:0000313" key="1">
    <source>
        <dbReference type="EMBL" id="MDO1532521.1"/>
    </source>
</evidence>
<dbReference type="PROSITE" id="PS00018">
    <property type="entry name" value="EF_HAND_1"/>
    <property type="match status" value="1"/>
</dbReference>
<dbReference type="InterPro" id="IPR018247">
    <property type="entry name" value="EF_Hand_1_Ca_BS"/>
</dbReference>
<organism evidence="1 2">
    <name type="scientific">Variovorax ginsengisoli</name>
    <dbReference type="NCBI Taxonomy" id="363844"/>
    <lineage>
        <taxon>Bacteria</taxon>
        <taxon>Pseudomonadati</taxon>
        <taxon>Pseudomonadota</taxon>
        <taxon>Betaproteobacteria</taxon>
        <taxon>Burkholderiales</taxon>
        <taxon>Comamonadaceae</taxon>
        <taxon>Variovorax</taxon>
    </lineage>
</organism>
<evidence type="ECO:0000313" key="2">
    <source>
        <dbReference type="Proteomes" id="UP001169027"/>
    </source>
</evidence>
<dbReference type="RefSeq" id="WP_301807280.1">
    <property type="nucleotide sequence ID" value="NZ_JAUJZH010000005.1"/>
</dbReference>
<reference evidence="1" key="1">
    <citation type="submission" date="2023-06" db="EMBL/GenBank/DDBJ databases">
        <authorList>
            <person name="Jiang Y."/>
            <person name="Liu Q."/>
        </authorList>
    </citation>
    <scope>NUCLEOTIDE SEQUENCE</scope>
    <source>
        <strain evidence="1">CGMCC 1.12090</strain>
    </source>
</reference>
<accession>A0ABT8S584</accession>
<proteinExistence type="predicted"/>
<sequence>MRIVNDSEHCRRWWVGSRAGDAVQRALDANADGAITLGDFVTWAVYIFHLPAYTGMIIVDSFPLVAQFFAVDCRTGSGWGGTLFSLVAWALLATSVATPSKPTAARTRNQP</sequence>